<organism evidence="12">
    <name type="scientific">marine metagenome</name>
    <dbReference type="NCBI Taxonomy" id="408172"/>
    <lineage>
        <taxon>unclassified sequences</taxon>
        <taxon>metagenomes</taxon>
        <taxon>ecological metagenomes</taxon>
    </lineage>
</organism>
<evidence type="ECO:0000256" key="6">
    <source>
        <dbReference type="ARBA" id="ARBA00022927"/>
    </source>
</evidence>
<dbReference type="Pfam" id="PF01618">
    <property type="entry name" value="MotA_ExbB"/>
    <property type="match status" value="1"/>
</dbReference>
<feature type="region of interest" description="Disordered" evidence="9">
    <location>
        <begin position="24"/>
        <end position="44"/>
    </location>
</feature>
<feature type="transmembrane region" description="Helical" evidence="10">
    <location>
        <begin position="234"/>
        <end position="255"/>
    </location>
</feature>
<comment type="subcellular location">
    <subcellularLocation>
        <location evidence="1">Cell membrane</location>
        <topology evidence="1">Multi-pass membrane protein</topology>
    </subcellularLocation>
</comment>
<evidence type="ECO:0000256" key="7">
    <source>
        <dbReference type="ARBA" id="ARBA00022989"/>
    </source>
</evidence>
<dbReference type="PANTHER" id="PTHR30625">
    <property type="entry name" value="PROTEIN TOLQ"/>
    <property type="match status" value="1"/>
</dbReference>
<reference evidence="12" key="1">
    <citation type="submission" date="2018-05" db="EMBL/GenBank/DDBJ databases">
        <authorList>
            <person name="Lanie J.A."/>
            <person name="Ng W.-L."/>
            <person name="Kazmierczak K.M."/>
            <person name="Andrzejewski T.M."/>
            <person name="Davidsen T.M."/>
            <person name="Wayne K.J."/>
            <person name="Tettelin H."/>
            <person name="Glass J.I."/>
            <person name="Rusch D."/>
            <person name="Podicherti R."/>
            <person name="Tsui H.-C.T."/>
            <person name="Winkler M.E."/>
        </authorList>
    </citation>
    <scope>NUCLEOTIDE SEQUENCE</scope>
</reference>
<proteinExistence type="inferred from homology"/>
<keyword evidence="4" id="KW-1003">Cell membrane</keyword>
<keyword evidence="8 10" id="KW-0472">Membrane</keyword>
<evidence type="ECO:0000256" key="10">
    <source>
        <dbReference type="SAM" id="Phobius"/>
    </source>
</evidence>
<evidence type="ECO:0000256" key="5">
    <source>
        <dbReference type="ARBA" id="ARBA00022692"/>
    </source>
</evidence>
<evidence type="ECO:0000256" key="4">
    <source>
        <dbReference type="ARBA" id="ARBA00022475"/>
    </source>
</evidence>
<dbReference type="InterPro" id="IPR050790">
    <property type="entry name" value="ExbB/TolQ_transport"/>
</dbReference>
<feature type="transmembrane region" description="Helical" evidence="10">
    <location>
        <begin position="72"/>
        <end position="98"/>
    </location>
</feature>
<name>A0A382L3H1_9ZZZZ</name>
<keyword evidence="3" id="KW-0813">Transport</keyword>
<evidence type="ECO:0000256" key="8">
    <source>
        <dbReference type="ARBA" id="ARBA00023136"/>
    </source>
</evidence>
<dbReference type="GO" id="GO:0005886">
    <property type="term" value="C:plasma membrane"/>
    <property type="evidence" value="ECO:0007669"/>
    <property type="project" value="UniProtKB-SubCell"/>
</dbReference>
<feature type="domain" description="MotA/TolQ/ExbB proton channel" evidence="11">
    <location>
        <begin position="140"/>
        <end position="270"/>
    </location>
</feature>
<keyword evidence="5 10" id="KW-0812">Transmembrane</keyword>
<evidence type="ECO:0000259" key="11">
    <source>
        <dbReference type="Pfam" id="PF01618"/>
    </source>
</evidence>
<dbReference type="PANTHER" id="PTHR30625:SF15">
    <property type="entry name" value="BIOPOLYMER TRANSPORT PROTEIN EXBB"/>
    <property type="match status" value="1"/>
</dbReference>
<dbReference type="InterPro" id="IPR002898">
    <property type="entry name" value="MotA_ExbB_proton_chnl"/>
</dbReference>
<evidence type="ECO:0000256" key="2">
    <source>
        <dbReference type="ARBA" id="ARBA00010442"/>
    </source>
</evidence>
<keyword evidence="7 10" id="KW-1133">Transmembrane helix</keyword>
<feature type="compositionally biased region" description="Polar residues" evidence="9">
    <location>
        <begin position="24"/>
        <end position="37"/>
    </location>
</feature>
<dbReference type="GO" id="GO:0017038">
    <property type="term" value="P:protein import"/>
    <property type="evidence" value="ECO:0007669"/>
    <property type="project" value="TreeGrafter"/>
</dbReference>
<evidence type="ECO:0000256" key="9">
    <source>
        <dbReference type="SAM" id="MobiDB-lite"/>
    </source>
</evidence>
<keyword evidence="6" id="KW-0653">Protein transport</keyword>
<dbReference type="EMBL" id="UINC01083631">
    <property type="protein sequence ID" value="SVC29517.1"/>
    <property type="molecule type" value="Genomic_DNA"/>
</dbReference>
<accession>A0A382L3H1</accession>
<dbReference type="AlphaFoldDB" id="A0A382L3H1"/>
<feature type="transmembrane region" description="Helical" evidence="10">
    <location>
        <begin position="190"/>
        <end position="214"/>
    </location>
</feature>
<protein>
    <recommendedName>
        <fullName evidence="11">MotA/TolQ/ExbB proton channel domain-containing protein</fullName>
    </recommendedName>
</protein>
<sequence>MNFSMPDLGSFPFFLAQAGDGNASDGNATDSNASEGNASAVGDVNGSADAAEQLPEVIPEPTWFEEMMNEGAIGLLLEGGFFMWPLLILAILGLAVVIERWRSLRMLNVDGEGLRQKVIDLLSDDNPEEALEVCENERGPVAAMLSNGLRKYLVLKKLGHDQAQIEEQVVKSMENYGVHVVAALERHLPILATISSVAPMLGFLGTVQGMIVAFSDIVETMGEVNIVEAAASGIQVALLTTCFGLIVGIPAYLFFNYFTSVINGFVLEVEGTAAELIEVVTVRLTLDRHEEANLAAKPKRRRTT</sequence>
<evidence type="ECO:0000313" key="12">
    <source>
        <dbReference type="EMBL" id="SVC29517.1"/>
    </source>
</evidence>
<gene>
    <name evidence="12" type="ORF">METZ01_LOCUS282371</name>
</gene>
<evidence type="ECO:0000256" key="3">
    <source>
        <dbReference type="ARBA" id="ARBA00022448"/>
    </source>
</evidence>
<comment type="similarity">
    <text evidence="2">Belongs to the ExbB/TolQ family.</text>
</comment>
<feature type="non-terminal residue" evidence="12">
    <location>
        <position position="304"/>
    </location>
</feature>
<evidence type="ECO:0000256" key="1">
    <source>
        <dbReference type="ARBA" id="ARBA00004651"/>
    </source>
</evidence>